<dbReference type="Proteomes" id="UP000267096">
    <property type="component" value="Unassembled WGS sequence"/>
</dbReference>
<feature type="region of interest" description="Disordered" evidence="1">
    <location>
        <begin position="1"/>
        <end position="26"/>
    </location>
</feature>
<dbReference type="WBParaSite" id="ASIM_0000929901-mRNA-1">
    <property type="protein sequence ID" value="ASIM_0000929901-mRNA-1"/>
    <property type="gene ID" value="ASIM_0000929901"/>
</dbReference>
<protein>
    <submittedName>
        <fullName evidence="2 4">Uncharacterized protein</fullName>
    </submittedName>
</protein>
<dbReference type="EMBL" id="UYRR01026380">
    <property type="protein sequence ID" value="VDK36369.1"/>
    <property type="molecule type" value="Genomic_DNA"/>
</dbReference>
<gene>
    <name evidence="2" type="ORF">ASIM_LOCUS9044</name>
</gene>
<organism evidence="4">
    <name type="scientific">Anisakis simplex</name>
    <name type="common">Herring worm</name>
    <dbReference type="NCBI Taxonomy" id="6269"/>
    <lineage>
        <taxon>Eukaryota</taxon>
        <taxon>Metazoa</taxon>
        <taxon>Ecdysozoa</taxon>
        <taxon>Nematoda</taxon>
        <taxon>Chromadorea</taxon>
        <taxon>Rhabditida</taxon>
        <taxon>Spirurina</taxon>
        <taxon>Ascaridomorpha</taxon>
        <taxon>Ascaridoidea</taxon>
        <taxon>Anisakidae</taxon>
        <taxon>Anisakis</taxon>
        <taxon>Anisakis simplex complex</taxon>
    </lineage>
</organism>
<reference evidence="4" key="1">
    <citation type="submission" date="2017-02" db="UniProtKB">
        <authorList>
            <consortium name="WormBaseParasite"/>
        </authorList>
    </citation>
    <scope>IDENTIFICATION</scope>
</reference>
<keyword evidence="3" id="KW-1185">Reference proteome</keyword>
<reference evidence="2 3" key="2">
    <citation type="submission" date="2018-11" db="EMBL/GenBank/DDBJ databases">
        <authorList>
            <consortium name="Pathogen Informatics"/>
        </authorList>
    </citation>
    <scope>NUCLEOTIDE SEQUENCE [LARGE SCALE GENOMIC DNA]</scope>
</reference>
<feature type="compositionally biased region" description="Polar residues" evidence="1">
    <location>
        <begin position="9"/>
        <end position="23"/>
    </location>
</feature>
<evidence type="ECO:0000313" key="2">
    <source>
        <dbReference type="EMBL" id="VDK36369.1"/>
    </source>
</evidence>
<sequence>MVRRKNRSVVMTTIQRQNQSQPYSKRFKRREPLRHFWQQIRINMRRRVRQRRHRN</sequence>
<name>A0A0M3JNQ8_ANISI</name>
<evidence type="ECO:0000313" key="3">
    <source>
        <dbReference type="Proteomes" id="UP000267096"/>
    </source>
</evidence>
<evidence type="ECO:0000256" key="1">
    <source>
        <dbReference type="SAM" id="MobiDB-lite"/>
    </source>
</evidence>
<evidence type="ECO:0000313" key="4">
    <source>
        <dbReference type="WBParaSite" id="ASIM_0000929901-mRNA-1"/>
    </source>
</evidence>
<accession>A0A0M3JNQ8</accession>
<dbReference type="AlphaFoldDB" id="A0A0M3JNQ8"/>
<proteinExistence type="predicted"/>